<proteinExistence type="predicted"/>
<gene>
    <name evidence="1" type="ORF">L3Q82_021868</name>
</gene>
<evidence type="ECO:0000313" key="1">
    <source>
        <dbReference type="EMBL" id="KAI3375385.1"/>
    </source>
</evidence>
<protein>
    <submittedName>
        <fullName evidence="1">Uncharacterized protein</fullName>
    </submittedName>
</protein>
<dbReference type="Proteomes" id="UP000831701">
    <property type="component" value="Chromosome 3"/>
</dbReference>
<organism evidence="1 2">
    <name type="scientific">Scortum barcoo</name>
    <name type="common">barcoo grunter</name>
    <dbReference type="NCBI Taxonomy" id="214431"/>
    <lineage>
        <taxon>Eukaryota</taxon>
        <taxon>Metazoa</taxon>
        <taxon>Chordata</taxon>
        <taxon>Craniata</taxon>
        <taxon>Vertebrata</taxon>
        <taxon>Euteleostomi</taxon>
        <taxon>Actinopterygii</taxon>
        <taxon>Neopterygii</taxon>
        <taxon>Teleostei</taxon>
        <taxon>Neoteleostei</taxon>
        <taxon>Acanthomorphata</taxon>
        <taxon>Eupercaria</taxon>
        <taxon>Centrarchiformes</taxon>
        <taxon>Terapontoidei</taxon>
        <taxon>Terapontidae</taxon>
        <taxon>Scortum</taxon>
    </lineage>
</organism>
<keyword evidence="2" id="KW-1185">Reference proteome</keyword>
<accession>A0ACB8X679</accession>
<comment type="caution">
    <text evidence="1">The sequence shown here is derived from an EMBL/GenBank/DDBJ whole genome shotgun (WGS) entry which is preliminary data.</text>
</comment>
<evidence type="ECO:0000313" key="2">
    <source>
        <dbReference type="Proteomes" id="UP000831701"/>
    </source>
</evidence>
<name>A0ACB8X679_9TELE</name>
<reference evidence="1" key="1">
    <citation type="submission" date="2022-04" db="EMBL/GenBank/DDBJ databases">
        <title>Jade perch genome.</title>
        <authorList>
            <person name="Chao B."/>
        </authorList>
    </citation>
    <scope>NUCLEOTIDE SEQUENCE</scope>
    <source>
        <strain evidence="1">CB-2022</strain>
    </source>
</reference>
<sequence>MMEMWSEKPRSGNRQLPGSLSVQIIPETNARTAKAGSKETVMMHVGQEVVKYKKDLLYGSQRTHRLLQSQDMSFDTHIKAYFKVCYLLPPAQHRKKFGTFCPKAMLKN</sequence>
<dbReference type="EMBL" id="CM041533">
    <property type="protein sequence ID" value="KAI3375385.1"/>
    <property type="molecule type" value="Genomic_DNA"/>
</dbReference>